<reference evidence="1 2" key="1">
    <citation type="journal article" date="2022" name="Hortic Res">
        <title>A haplotype resolved chromosomal level avocado genome allows analysis of novel avocado genes.</title>
        <authorList>
            <person name="Nath O."/>
            <person name="Fletcher S.J."/>
            <person name="Hayward A."/>
            <person name="Shaw L.M."/>
            <person name="Masouleh A.K."/>
            <person name="Furtado A."/>
            <person name="Henry R.J."/>
            <person name="Mitter N."/>
        </authorList>
    </citation>
    <scope>NUCLEOTIDE SEQUENCE [LARGE SCALE GENOMIC DNA]</scope>
    <source>
        <strain evidence="2">cv. Hass</strain>
    </source>
</reference>
<evidence type="ECO:0000313" key="2">
    <source>
        <dbReference type="Proteomes" id="UP001234297"/>
    </source>
</evidence>
<proteinExistence type="predicted"/>
<keyword evidence="2" id="KW-1185">Reference proteome</keyword>
<gene>
    <name evidence="1" type="ORF">MRB53_021059</name>
</gene>
<dbReference type="EMBL" id="CM056814">
    <property type="protein sequence ID" value="KAJ8627752.1"/>
    <property type="molecule type" value="Genomic_DNA"/>
</dbReference>
<organism evidence="1 2">
    <name type="scientific">Persea americana</name>
    <name type="common">Avocado</name>
    <dbReference type="NCBI Taxonomy" id="3435"/>
    <lineage>
        <taxon>Eukaryota</taxon>
        <taxon>Viridiplantae</taxon>
        <taxon>Streptophyta</taxon>
        <taxon>Embryophyta</taxon>
        <taxon>Tracheophyta</taxon>
        <taxon>Spermatophyta</taxon>
        <taxon>Magnoliopsida</taxon>
        <taxon>Magnoliidae</taxon>
        <taxon>Laurales</taxon>
        <taxon>Lauraceae</taxon>
        <taxon>Persea</taxon>
    </lineage>
</organism>
<comment type="caution">
    <text evidence="1">The sequence shown here is derived from an EMBL/GenBank/DDBJ whole genome shotgun (WGS) entry which is preliminary data.</text>
</comment>
<evidence type="ECO:0000313" key="1">
    <source>
        <dbReference type="EMBL" id="KAJ8627752.1"/>
    </source>
</evidence>
<name>A0ACC2L3U6_PERAE</name>
<sequence length="224" mass="24343">MAMNDPSSGQGEWVQFYHRTPTGGAAVAPRAMSMFGQAPAVSEATVVTTTVASPSIPSPILTGPGTAMGTHTHTHTHSPDEGPGGRAVRKRGRAARRAPTTVLNTDLNNFRALVQQYTGARTAPFSSMFRPDVRVANFGFDNHPALNAMIIRPQRTQFYHQQQQQHQHIQQLHQGEEGMFPMGQACDVFLSDSNNSISNMEVSDEFLKSMSSQNGHIGSGGYMF</sequence>
<protein>
    <submittedName>
        <fullName evidence="1">Uncharacterized protein</fullName>
    </submittedName>
</protein>
<accession>A0ACC2L3U6</accession>
<dbReference type="Proteomes" id="UP001234297">
    <property type="component" value="Chromosome 6"/>
</dbReference>